<comment type="similarity">
    <text evidence="16">Belongs to the G-protein coupled receptor 1 family.</text>
</comment>
<dbReference type="PRINTS" id="PR01788">
    <property type="entry name" value="PROSTANOIDR"/>
</dbReference>
<reference evidence="19" key="1">
    <citation type="journal article" date="2023" name="Science">
        <title>Genome structures resolve the early diversification of teleost fishes.</title>
        <authorList>
            <person name="Parey E."/>
            <person name="Louis A."/>
            <person name="Montfort J."/>
            <person name="Bouchez O."/>
            <person name="Roques C."/>
            <person name="Iampietro C."/>
            <person name="Lluch J."/>
            <person name="Castinel A."/>
            <person name="Donnadieu C."/>
            <person name="Desvignes T."/>
            <person name="Floi Bucao C."/>
            <person name="Jouanno E."/>
            <person name="Wen M."/>
            <person name="Mejri S."/>
            <person name="Dirks R."/>
            <person name="Jansen H."/>
            <person name="Henkel C."/>
            <person name="Chen W.J."/>
            <person name="Zahm M."/>
            <person name="Cabau C."/>
            <person name="Klopp C."/>
            <person name="Thompson A.W."/>
            <person name="Robinson-Rechavi M."/>
            <person name="Braasch I."/>
            <person name="Lecointre G."/>
            <person name="Bobe J."/>
            <person name="Postlethwait J.H."/>
            <person name="Berthelot C."/>
            <person name="Roest Crollius H."/>
            <person name="Guiguen Y."/>
        </authorList>
    </citation>
    <scope>NUCLEOTIDE SEQUENCE</scope>
    <source>
        <strain evidence="19">Concon-B</strain>
    </source>
</reference>
<keyword evidence="13 16" id="KW-0807">Transducer</keyword>
<evidence type="ECO:0000256" key="9">
    <source>
        <dbReference type="ARBA" id="ARBA00023136"/>
    </source>
</evidence>
<evidence type="ECO:0000256" key="1">
    <source>
        <dbReference type="ARBA" id="ARBA00004651"/>
    </source>
</evidence>
<dbReference type="Pfam" id="PF00001">
    <property type="entry name" value="7tm_1"/>
    <property type="match status" value="1"/>
</dbReference>
<evidence type="ECO:0000256" key="2">
    <source>
        <dbReference type="ARBA" id="ARBA00013486"/>
    </source>
</evidence>
<dbReference type="PROSITE" id="PS50262">
    <property type="entry name" value="G_PROTEIN_RECEP_F1_2"/>
    <property type="match status" value="1"/>
</dbReference>
<evidence type="ECO:0000256" key="7">
    <source>
        <dbReference type="ARBA" id="ARBA00022989"/>
    </source>
</evidence>
<dbReference type="GO" id="GO:0004960">
    <property type="term" value="F:thromboxane receptor activity"/>
    <property type="evidence" value="ECO:0007669"/>
    <property type="project" value="UniProtKB-ARBA"/>
</dbReference>
<evidence type="ECO:0000313" key="20">
    <source>
        <dbReference type="Proteomes" id="UP001152803"/>
    </source>
</evidence>
<evidence type="ECO:0000256" key="6">
    <source>
        <dbReference type="ARBA" id="ARBA00022692"/>
    </source>
</evidence>
<feature type="transmembrane region" description="Helical" evidence="17">
    <location>
        <begin position="62"/>
        <end position="82"/>
    </location>
</feature>
<dbReference type="FunFam" id="1.20.1070.10:FF:000163">
    <property type="entry name" value="Thromboxane A2 receptor"/>
    <property type="match status" value="1"/>
</dbReference>
<keyword evidence="11 16" id="KW-0675">Receptor</keyword>
<dbReference type="GO" id="GO:0005886">
    <property type="term" value="C:plasma membrane"/>
    <property type="evidence" value="ECO:0007669"/>
    <property type="project" value="UniProtKB-SubCell"/>
</dbReference>
<feature type="transmembrane region" description="Helical" evidence="17">
    <location>
        <begin position="231"/>
        <end position="256"/>
    </location>
</feature>
<evidence type="ECO:0000256" key="10">
    <source>
        <dbReference type="ARBA" id="ARBA00023157"/>
    </source>
</evidence>
<keyword evidence="8 16" id="KW-0297">G-protein coupled receptor</keyword>
<feature type="domain" description="G-protein coupled receptors family 1 profile" evidence="18">
    <location>
        <begin position="71"/>
        <end position="331"/>
    </location>
</feature>
<keyword evidence="5" id="KW-0597">Phosphoprotein</keyword>
<evidence type="ECO:0000256" key="11">
    <source>
        <dbReference type="ARBA" id="ARBA00023170"/>
    </source>
</evidence>
<dbReference type="InterPro" id="IPR000276">
    <property type="entry name" value="GPCR_Rhodpsn"/>
</dbReference>
<keyword evidence="4" id="KW-1003">Cell membrane</keyword>
<evidence type="ECO:0000256" key="12">
    <source>
        <dbReference type="ARBA" id="ARBA00023180"/>
    </source>
</evidence>
<evidence type="ECO:0000256" key="5">
    <source>
        <dbReference type="ARBA" id="ARBA00022553"/>
    </source>
</evidence>
<comment type="subcellular location">
    <subcellularLocation>
        <location evidence="1">Cell membrane</location>
        <topology evidence="1">Multi-pass membrane protein</topology>
    </subcellularLocation>
</comment>
<dbReference type="InterPro" id="IPR017452">
    <property type="entry name" value="GPCR_Rhodpsn_7TM"/>
</dbReference>
<proteinExistence type="inferred from homology"/>
<evidence type="ECO:0000259" key="18">
    <source>
        <dbReference type="PROSITE" id="PS50262"/>
    </source>
</evidence>
<dbReference type="PROSITE" id="PS00237">
    <property type="entry name" value="G_PROTEIN_RECEP_F1_1"/>
    <property type="match status" value="1"/>
</dbReference>
<evidence type="ECO:0000256" key="14">
    <source>
        <dbReference type="ARBA" id="ARBA00029815"/>
    </source>
</evidence>
<evidence type="ECO:0000256" key="4">
    <source>
        <dbReference type="ARBA" id="ARBA00022475"/>
    </source>
</evidence>
<dbReference type="InterPro" id="IPR008365">
    <property type="entry name" value="Prostanoid_rcpt"/>
</dbReference>
<dbReference type="GO" id="GO:0006954">
    <property type="term" value="P:inflammatory response"/>
    <property type="evidence" value="ECO:0007669"/>
    <property type="project" value="TreeGrafter"/>
</dbReference>
<dbReference type="PANTHER" id="PTHR11866">
    <property type="entry name" value="G-PROTEIN COUPLED RECEPTOR FAMILY 1 MEMBER"/>
    <property type="match status" value="1"/>
</dbReference>
<evidence type="ECO:0000256" key="3">
    <source>
        <dbReference type="ARBA" id="ARBA00017628"/>
    </source>
</evidence>
<keyword evidence="10" id="KW-1015">Disulfide bond</keyword>
<evidence type="ECO:0000256" key="16">
    <source>
        <dbReference type="RuleBase" id="RU000688"/>
    </source>
</evidence>
<evidence type="ECO:0000256" key="17">
    <source>
        <dbReference type="SAM" id="Phobius"/>
    </source>
</evidence>
<keyword evidence="6 16" id="KW-0812">Transmembrane</keyword>
<keyword evidence="9 17" id="KW-0472">Membrane</keyword>
<dbReference type="AlphaFoldDB" id="A0A9Q1DLE1"/>
<dbReference type="OrthoDB" id="8949984at2759"/>
<dbReference type="GO" id="GO:0007189">
    <property type="term" value="P:adenylate cyclase-activating G protein-coupled receptor signaling pathway"/>
    <property type="evidence" value="ECO:0007669"/>
    <property type="project" value="TreeGrafter"/>
</dbReference>
<dbReference type="EMBL" id="JAFJMO010000006">
    <property type="protein sequence ID" value="KAJ8274261.1"/>
    <property type="molecule type" value="Genomic_DNA"/>
</dbReference>
<feature type="transmembrane region" description="Helical" evidence="17">
    <location>
        <begin position="138"/>
        <end position="163"/>
    </location>
</feature>
<feature type="transmembrane region" description="Helical" evidence="17">
    <location>
        <begin position="315"/>
        <end position="334"/>
    </location>
</feature>
<dbReference type="GO" id="GO:0004958">
    <property type="term" value="F:prostaglandin F receptor activity"/>
    <property type="evidence" value="ECO:0007669"/>
    <property type="project" value="InterPro"/>
</dbReference>
<dbReference type="Proteomes" id="UP001152803">
    <property type="component" value="Unassembled WGS sequence"/>
</dbReference>
<keyword evidence="12" id="KW-0325">Glycoprotein</keyword>
<dbReference type="InterPro" id="IPR000141">
    <property type="entry name" value="PglndnF_rcpt"/>
</dbReference>
<dbReference type="PRINTS" id="PR00237">
    <property type="entry name" value="GPCRRHODOPSN"/>
</dbReference>
<keyword evidence="7 17" id="KW-1133">Transmembrane helix</keyword>
<feature type="transmembrane region" description="Helical" evidence="17">
    <location>
        <begin position="94"/>
        <end position="118"/>
    </location>
</feature>
<gene>
    <name evidence="19" type="ORF">COCON_G00088860</name>
</gene>
<protein>
    <recommendedName>
        <fullName evidence="2">Prostaglandin F2-alpha receptor</fullName>
    </recommendedName>
    <alternativeName>
        <fullName evidence="15">Prostanoid FP receptor</fullName>
    </alternativeName>
    <alternativeName>
        <fullName evidence="14">Prostanoid TP receptor</fullName>
    </alternativeName>
    <alternativeName>
        <fullName evidence="3">Thromboxane A2 receptor</fullName>
    </alternativeName>
</protein>
<accession>A0A9Q1DLE1</accession>
<name>A0A9Q1DLE1_CONCO</name>
<feature type="transmembrane region" description="Helical" evidence="17">
    <location>
        <begin position="276"/>
        <end position="295"/>
    </location>
</feature>
<keyword evidence="20" id="KW-1185">Reference proteome</keyword>
<evidence type="ECO:0000256" key="8">
    <source>
        <dbReference type="ARBA" id="ARBA00023040"/>
    </source>
</evidence>
<dbReference type="PRINTS" id="PR00855">
    <property type="entry name" value="PRSTNOIDFPR"/>
</dbReference>
<feature type="transmembrane region" description="Helical" evidence="17">
    <location>
        <begin position="183"/>
        <end position="201"/>
    </location>
</feature>
<organism evidence="19 20">
    <name type="scientific">Conger conger</name>
    <name type="common">Conger eel</name>
    <name type="synonym">Muraena conger</name>
    <dbReference type="NCBI Taxonomy" id="82655"/>
    <lineage>
        <taxon>Eukaryota</taxon>
        <taxon>Metazoa</taxon>
        <taxon>Chordata</taxon>
        <taxon>Craniata</taxon>
        <taxon>Vertebrata</taxon>
        <taxon>Euteleostomi</taxon>
        <taxon>Actinopterygii</taxon>
        <taxon>Neopterygii</taxon>
        <taxon>Teleostei</taxon>
        <taxon>Anguilliformes</taxon>
        <taxon>Congridae</taxon>
        <taxon>Conger</taxon>
    </lineage>
</organism>
<evidence type="ECO:0000313" key="19">
    <source>
        <dbReference type="EMBL" id="KAJ8274261.1"/>
    </source>
</evidence>
<comment type="caution">
    <text evidence="19">The sequence shown here is derived from an EMBL/GenBank/DDBJ whole genome shotgun (WGS) entry which is preliminary data.</text>
</comment>
<dbReference type="GO" id="GO:0007204">
    <property type="term" value="P:positive regulation of cytosolic calcium ion concentration"/>
    <property type="evidence" value="ECO:0007669"/>
    <property type="project" value="TreeGrafter"/>
</dbReference>
<evidence type="ECO:0000256" key="15">
    <source>
        <dbReference type="ARBA" id="ARBA00030154"/>
    </source>
</evidence>
<dbReference type="PANTHER" id="PTHR11866:SF4">
    <property type="entry name" value="PROSTAGLANDIN F2-ALPHA RECEPTOR"/>
    <property type="match status" value="1"/>
</dbReference>
<sequence length="398" mass="43751">MSLSFVGRAGWVEVIRVPPSLAPETSGLTTFLVMSRNGTARDGCSSSNSTSDQTPLSVKDSVISMSVGMLSNMLALLILARAYRRFRLKTRASFLLFASGLVTTNFLGHFINGSLAVYVYSVDMDWGALAHRRLLCDFFGASMVFFGLSPLLLGSAMAAERCFGVTRPLFHSAALTSRHTKKLVGLVWLLAAFVALLPVLTHRSYHVQSSQSWCFFRQEGTQHWLDVLLPLLFSGLGLLSLSVSILCNAVTGLTLLRSKLHSTGSCKRTTQHLEMICQVLAIMLVSCVCWAPFLVTVTIQTTQLQGRPCYGQMLLVVRMAACNQILDPWVYILLRRAVVKKLFLVTRGCCGLKSLYKWNCSTLKGSMRARNFPPSGTYCGRLETGSLPMTPIKPVPCT</sequence>
<evidence type="ECO:0000256" key="13">
    <source>
        <dbReference type="ARBA" id="ARBA00023224"/>
    </source>
</evidence>
<dbReference type="Gene3D" id="1.20.1070.10">
    <property type="entry name" value="Rhodopsin 7-helix transmembrane proteins"/>
    <property type="match status" value="1"/>
</dbReference>
<dbReference type="SUPFAM" id="SSF81321">
    <property type="entry name" value="Family A G protein-coupled receptor-like"/>
    <property type="match status" value="1"/>
</dbReference>